<reference evidence="2" key="1">
    <citation type="submission" date="2016-10" db="EMBL/GenBank/DDBJ databases">
        <authorList>
            <person name="Varghese N."/>
            <person name="Submissions S."/>
        </authorList>
    </citation>
    <scope>NUCLEOTIDE SEQUENCE [LARGE SCALE GENOMIC DNA]</scope>
    <source>
        <strain evidence="2">DSM 20403</strain>
    </source>
</reference>
<dbReference type="NCBIfam" id="TIGR01558">
    <property type="entry name" value="sm_term_P27"/>
    <property type="match status" value="1"/>
</dbReference>
<dbReference type="InterPro" id="IPR006448">
    <property type="entry name" value="Phage_term_ssu_P27"/>
</dbReference>
<dbReference type="Proteomes" id="UP000182635">
    <property type="component" value="Unassembled WGS sequence"/>
</dbReference>
<dbReference type="EMBL" id="FOPI01000018">
    <property type="protein sequence ID" value="SFG41103.1"/>
    <property type="molecule type" value="Genomic_DNA"/>
</dbReference>
<gene>
    <name evidence="1" type="ORF">SAMN02910432_01247</name>
</gene>
<proteinExistence type="predicted"/>
<dbReference type="Pfam" id="PF05119">
    <property type="entry name" value="Terminase_4"/>
    <property type="match status" value="1"/>
</dbReference>
<accession>A0A1I2RLY7</accession>
<name>A0A1I2RLY7_9LACO</name>
<evidence type="ECO:0000313" key="1">
    <source>
        <dbReference type="EMBL" id="SFG41103.1"/>
    </source>
</evidence>
<sequence>MKVVATKPYYLQNDGKVSRTPPSYLGVLAKECWRKIVPFLEATGRVERVDTSLVEQYCTQYEIYRVAYEDIKENGIQTPMYKTLQDQMGEIIGKDFTGYKKNPAVMTLKDANNQLTMVGGQLGLSPKARQELMSIATKSDAKSATDALKEFL</sequence>
<protein>
    <submittedName>
        <fullName evidence="1">Phage terminase, small subunit, putative, P27 family</fullName>
    </submittedName>
</protein>
<dbReference type="AlphaFoldDB" id="A0A1I2RLY7"/>
<organism evidence="1 2">
    <name type="scientific">Ligilactobacillus ruminis DSM 20403 = NBRC 102161</name>
    <dbReference type="NCBI Taxonomy" id="1423798"/>
    <lineage>
        <taxon>Bacteria</taxon>
        <taxon>Bacillati</taxon>
        <taxon>Bacillota</taxon>
        <taxon>Bacilli</taxon>
        <taxon>Lactobacillales</taxon>
        <taxon>Lactobacillaceae</taxon>
        <taxon>Ligilactobacillus</taxon>
    </lineage>
</organism>
<evidence type="ECO:0000313" key="2">
    <source>
        <dbReference type="Proteomes" id="UP000182635"/>
    </source>
</evidence>